<gene>
    <name evidence="1" type="ORF">Slin15195_G048140</name>
</gene>
<organism evidence="1 2">
    <name type="scientific">Septoria linicola</name>
    <dbReference type="NCBI Taxonomy" id="215465"/>
    <lineage>
        <taxon>Eukaryota</taxon>
        <taxon>Fungi</taxon>
        <taxon>Dikarya</taxon>
        <taxon>Ascomycota</taxon>
        <taxon>Pezizomycotina</taxon>
        <taxon>Dothideomycetes</taxon>
        <taxon>Dothideomycetidae</taxon>
        <taxon>Mycosphaerellales</taxon>
        <taxon>Mycosphaerellaceae</taxon>
        <taxon>Septoria</taxon>
    </lineage>
</organism>
<dbReference type="AlphaFoldDB" id="A0A9Q9EHZ5"/>
<dbReference type="SUPFAM" id="SSF52799">
    <property type="entry name" value="(Phosphotyrosine protein) phosphatases II"/>
    <property type="match status" value="1"/>
</dbReference>
<reference evidence="1" key="1">
    <citation type="submission" date="2022-06" db="EMBL/GenBank/DDBJ databases">
        <title>Complete genome sequences of two strains of the flax pathogen Septoria linicola.</title>
        <authorList>
            <person name="Lapalu N."/>
            <person name="Simon A."/>
            <person name="Demenou B."/>
            <person name="Paumier D."/>
            <person name="Guillot M.-P."/>
            <person name="Gout L."/>
            <person name="Valade R."/>
        </authorList>
    </citation>
    <scope>NUCLEOTIDE SEQUENCE</scope>
    <source>
        <strain evidence="1">SE15195</strain>
    </source>
</reference>
<dbReference type="EMBL" id="CP099420">
    <property type="protein sequence ID" value="USW51495.1"/>
    <property type="molecule type" value="Genomic_DNA"/>
</dbReference>
<evidence type="ECO:0000313" key="2">
    <source>
        <dbReference type="Proteomes" id="UP001056384"/>
    </source>
</evidence>
<name>A0A9Q9EHZ5_9PEZI</name>
<proteinExistence type="predicted"/>
<sequence>MNKVPECGNLYICGLDALDDPDFLDQIGVTHILSVLEFDYCDYPEFDRYRRMLVQAADHPLQDLYRYFQLTNNFIDSALAPGPPLPPCHQDSSAVPVHKNAVVVHCAMG</sequence>
<protein>
    <submittedName>
        <fullName evidence="1">Uncharacterized protein</fullName>
    </submittedName>
</protein>
<evidence type="ECO:0000313" key="1">
    <source>
        <dbReference type="EMBL" id="USW51495.1"/>
    </source>
</evidence>
<dbReference type="Gene3D" id="3.90.190.10">
    <property type="entry name" value="Protein tyrosine phosphatase superfamily"/>
    <property type="match status" value="1"/>
</dbReference>
<accession>A0A9Q9EHZ5</accession>
<dbReference type="Proteomes" id="UP001056384">
    <property type="component" value="Chromosome 3"/>
</dbReference>
<dbReference type="InterPro" id="IPR029021">
    <property type="entry name" value="Prot-tyrosine_phosphatase-like"/>
</dbReference>
<keyword evidence="2" id="KW-1185">Reference proteome</keyword>
<dbReference type="OrthoDB" id="2017893at2759"/>